<dbReference type="EMBL" id="JAAVXB010000002">
    <property type="protein sequence ID" value="NKF21565.1"/>
    <property type="molecule type" value="Genomic_DNA"/>
</dbReference>
<reference evidence="1" key="1">
    <citation type="submission" date="2020-03" db="EMBL/GenBank/DDBJ databases">
        <title>Solimonas marina sp. nov., isolated from deep seawater of the Pacific Ocean.</title>
        <authorList>
            <person name="Liu X."/>
            <person name="Lai Q."/>
            <person name="Sun F."/>
            <person name="Gai Y."/>
            <person name="Li G."/>
            <person name="Shao Z."/>
        </authorList>
    </citation>
    <scope>NUCLEOTIDE SEQUENCE</scope>
    <source>
        <strain evidence="1">C16B3</strain>
    </source>
</reference>
<dbReference type="AlphaFoldDB" id="A0A969W8N4"/>
<proteinExistence type="predicted"/>
<protein>
    <submittedName>
        <fullName evidence="1">Uncharacterized protein</fullName>
    </submittedName>
</protein>
<organism evidence="1 2">
    <name type="scientific">Solimonas marina</name>
    <dbReference type="NCBI Taxonomy" id="2714601"/>
    <lineage>
        <taxon>Bacteria</taxon>
        <taxon>Pseudomonadati</taxon>
        <taxon>Pseudomonadota</taxon>
        <taxon>Gammaproteobacteria</taxon>
        <taxon>Nevskiales</taxon>
        <taxon>Nevskiaceae</taxon>
        <taxon>Solimonas</taxon>
    </lineage>
</organism>
<sequence>MTIALERVVGSLHTDLCTRAARWLRQSVGCGVVISEMVSAAGEIPDAIGWRYGESVLVEAKVSRSDFLADRKKPWRLSPDTGMGDWRFFLTPAGLLSPAEIPDGWGLIEVDGAQIRRTHAVPKGNCWPQAPNRGNKRAETILLCSALRRANKGPNTSLRR</sequence>
<evidence type="ECO:0000313" key="2">
    <source>
        <dbReference type="Proteomes" id="UP000653472"/>
    </source>
</evidence>
<gene>
    <name evidence="1" type="ORF">G7Y82_04490</name>
</gene>
<comment type="caution">
    <text evidence="1">The sequence shown here is derived from an EMBL/GenBank/DDBJ whole genome shotgun (WGS) entry which is preliminary data.</text>
</comment>
<accession>A0A969W8N4</accession>
<keyword evidence="2" id="KW-1185">Reference proteome</keyword>
<dbReference type="RefSeq" id="WP_168146821.1">
    <property type="nucleotide sequence ID" value="NZ_JAAVXB010000002.1"/>
</dbReference>
<evidence type="ECO:0000313" key="1">
    <source>
        <dbReference type="EMBL" id="NKF21565.1"/>
    </source>
</evidence>
<name>A0A969W8N4_9GAMM</name>
<dbReference type="Proteomes" id="UP000653472">
    <property type="component" value="Unassembled WGS sequence"/>
</dbReference>